<reference evidence="1 2" key="1">
    <citation type="submission" date="2019-09" db="EMBL/GenBank/DDBJ databases">
        <title>Taxonomic organization of the family Brucellaceae based on a phylogenomic approach.</title>
        <authorList>
            <person name="Leclercq S."/>
            <person name="Cloeckaert A."/>
            <person name="Zygmunt M.S."/>
        </authorList>
    </citation>
    <scope>NUCLEOTIDE SEQUENCE [LARGE SCALE GENOMIC DNA]</scope>
    <source>
        <strain evidence="1 2">WS1830</strain>
    </source>
</reference>
<evidence type="ECO:0000313" key="2">
    <source>
        <dbReference type="Proteomes" id="UP000481643"/>
    </source>
</evidence>
<dbReference type="AlphaFoldDB" id="A0A6L3YVW2"/>
<dbReference type="PANTHER" id="PTHR35861">
    <property type="match status" value="1"/>
</dbReference>
<dbReference type="EMBL" id="WBVX01000002">
    <property type="protein sequence ID" value="KAB2689648.1"/>
    <property type="molecule type" value="Genomic_DNA"/>
</dbReference>
<dbReference type="PANTHER" id="PTHR35861:SF1">
    <property type="entry name" value="PHAGE TAIL SHEATH PROTEIN"/>
    <property type="match status" value="1"/>
</dbReference>
<protein>
    <submittedName>
        <fullName evidence="1">Phage tail protein</fullName>
    </submittedName>
</protein>
<sequence length="493" mass="51846">MSDPTFGLSITRVDNEPRPAILTDMSIVGLVFTAPDADALAFPLNHVVQFYSDDVAILAKMGKTGTGPIAVELINQQLGEFQASATIVGVRVEEGANVTETIVNLRGDINSRTGMYALLNAGAELGLTPRLICVPGFTSQMTGIVSGVTVGTAGTGYVVGDAVTATGGGGSGFTAEVSAIGADGAITAVIVTNGGTGYTSAPTLAVTSTAGENAALTATVNTASNAIIAGLPTLLDRLLAVAVVDGPSTNQTAAFDWRASIQSERIIPVDSGVKYMNDEGEVVVVPASPAIIGVAVRRDHEFQGRPFHSWANQPVYGIVGPSRPIEFSILDGATEGQQLLAKNIGVIVRGESSDGAIADGGYVYVGTDTCSEDTLWRFYNQVRGRDYIHLMFIKTLRYFLGRRNIDRGTIEDILATMKGGLRDIQATGDLLGFRVGFNKNANSPEQLRLGRFTVAFQAEEPPVLRYIGIQSARYRPALDALLDDLLTSLDVAA</sequence>
<evidence type="ECO:0000313" key="1">
    <source>
        <dbReference type="EMBL" id="KAB2689648.1"/>
    </source>
</evidence>
<comment type="caution">
    <text evidence="1">The sequence shown here is derived from an EMBL/GenBank/DDBJ whole genome shotgun (WGS) entry which is preliminary data.</text>
</comment>
<gene>
    <name evidence="1" type="ORF">F9L08_03035</name>
</gene>
<accession>A0A6L3YVW2</accession>
<proteinExistence type="predicted"/>
<organism evidence="1 2">
    <name type="scientific">Brucella tritici</name>
    <dbReference type="NCBI Taxonomy" id="94626"/>
    <lineage>
        <taxon>Bacteria</taxon>
        <taxon>Pseudomonadati</taxon>
        <taxon>Pseudomonadota</taxon>
        <taxon>Alphaproteobacteria</taxon>
        <taxon>Hyphomicrobiales</taxon>
        <taxon>Brucellaceae</taxon>
        <taxon>Brucella/Ochrobactrum group</taxon>
        <taxon>Brucella</taxon>
    </lineage>
</organism>
<dbReference type="InterPro" id="IPR052042">
    <property type="entry name" value="Tail_sheath_structural"/>
</dbReference>
<dbReference type="Proteomes" id="UP000481643">
    <property type="component" value="Unassembled WGS sequence"/>
</dbReference>
<dbReference type="RefSeq" id="WP_151651027.1">
    <property type="nucleotide sequence ID" value="NZ_WBVX01000002.1"/>
</dbReference>
<name>A0A6L3YVW2_9HYPH</name>